<dbReference type="RefSeq" id="WP_101538285.1">
    <property type="nucleotide sequence ID" value="NZ_MXAV01000040.1"/>
</dbReference>
<sequence length="155" mass="17539">MAYWLMKTEPEAFSLEDLQARGQEPWDGIRNYQARNFIRSMAVGDGVFIYHSRVAVPGIVGAATVASTARPDPTQFDPQSHYYDPGSSLEKPRWDLVDVAYRCSFAQCISLESLRHMPEFAESPLVRKGNRLSILPITESQWQHVLQLAEHTEAS</sequence>
<protein>
    <submittedName>
        <fullName evidence="2">EVE domain-containing protein</fullName>
    </submittedName>
</protein>
<evidence type="ECO:0000313" key="3">
    <source>
        <dbReference type="Proteomes" id="UP000234329"/>
    </source>
</evidence>
<dbReference type="CDD" id="cd21133">
    <property type="entry name" value="EVE"/>
    <property type="match status" value="1"/>
</dbReference>
<accession>A0A2I1DJX9</accession>
<dbReference type="EMBL" id="MXAV01000040">
    <property type="protein sequence ID" value="PKY10164.1"/>
    <property type="molecule type" value="Genomic_DNA"/>
</dbReference>
<dbReference type="SUPFAM" id="SSF88697">
    <property type="entry name" value="PUA domain-like"/>
    <property type="match status" value="1"/>
</dbReference>
<dbReference type="PANTHER" id="PTHR14087:SF7">
    <property type="entry name" value="THYMOCYTE NUCLEAR PROTEIN 1"/>
    <property type="match status" value="1"/>
</dbReference>
<reference evidence="2 3" key="1">
    <citation type="submission" date="2017-03" db="EMBL/GenBank/DDBJ databases">
        <title>Draft genime sequence of the acidophilic sulfur-oxidizing bacterium Acidithiobacillus sp. SH, isolated from seawater.</title>
        <authorList>
            <person name="Sharmin S."/>
            <person name="Tokuhisa M."/>
            <person name="Kanao T."/>
            <person name="Kamimura K."/>
        </authorList>
    </citation>
    <scope>NUCLEOTIDE SEQUENCE [LARGE SCALE GENOMIC DNA]</scope>
    <source>
        <strain evidence="2 3">SH</strain>
    </source>
</reference>
<name>A0A2I1DJX9_9PROT</name>
<dbReference type="PANTHER" id="PTHR14087">
    <property type="entry name" value="THYMOCYTE NUCLEAR PROTEIN 1"/>
    <property type="match status" value="1"/>
</dbReference>
<comment type="caution">
    <text evidence="2">The sequence shown here is derived from an EMBL/GenBank/DDBJ whole genome shotgun (WGS) entry which is preliminary data.</text>
</comment>
<dbReference type="InParanoid" id="A0A2I1DJX9"/>
<evidence type="ECO:0000259" key="1">
    <source>
        <dbReference type="Pfam" id="PF01878"/>
    </source>
</evidence>
<dbReference type="OrthoDB" id="5293701at2"/>
<proteinExistence type="predicted"/>
<dbReference type="InterPro" id="IPR015947">
    <property type="entry name" value="PUA-like_sf"/>
</dbReference>
<dbReference type="AlphaFoldDB" id="A0A2I1DJX9"/>
<dbReference type="Proteomes" id="UP000234329">
    <property type="component" value="Unassembled WGS sequence"/>
</dbReference>
<keyword evidence="3" id="KW-1185">Reference proteome</keyword>
<organism evidence="2 3">
    <name type="scientific">Acidithiobacillus marinus</name>
    <dbReference type="NCBI Taxonomy" id="187490"/>
    <lineage>
        <taxon>Bacteria</taxon>
        <taxon>Pseudomonadati</taxon>
        <taxon>Pseudomonadota</taxon>
        <taxon>Acidithiobacillia</taxon>
        <taxon>Acidithiobacillales</taxon>
        <taxon>Acidithiobacillaceae</taxon>
        <taxon>Acidithiobacillus</taxon>
    </lineage>
</organism>
<dbReference type="Pfam" id="PF01878">
    <property type="entry name" value="EVE"/>
    <property type="match status" value="1"/>
</dbReference>
<gene>
    <name evidence="2" type="ORF">B1757_10575</name>
</gene>
<evidence type="ECO:0000313" key="2">
    <source>
        <dbReference type="EMBL" id="PKY10164.1"/>
    </source>
</evidence>
<dbReference type="InterPro" id="IPR002740">
    <property type="entry name" value="EVE_domain"/>
</dbReference>
<feature type="domain" description="EVE" evidence="1">
    <location>
        <begin position="2"/>
        <end position="148"/>
    </location>
</feature>
<dbReference type="InterPro" id="IPR052181">
    <property type="entry name" value="5hmC_binding"/>
</dbReference>
<dbReference type="InterPro" id="IPR047197">
    <property type="entry name" value="THYN1-like_EVE"/>
</dbReference>
<dbReference type="Gene3D" id="3.10.590.10">
    <property type="entry name" value="ph1033 like domains"/>
    <property type="match status" value="1"/>
</dbReference>